<dbReference type="AlphaFoldDB" id="A0A1G7MDD1"/>
<proteinExistence type="predicted"/>
<dbReference type="EMBL" id="FNBD01000041">
    <property type="protein sequence ID" value="SDF59109.1"/>
    <property type="molecule type" value="Genomic_DNA"/>
</dbReference>
<organism evidence="2 3">
    <name type="scientific">Cellulophaga baltica</name>
    <dbReference type="NCBI Taxonomy" id="76594"/>
    <lineage>
        <taxon>Bacteria</taxon>
        <taxon>Pseudomonadati</taxon>
        <taxon>Bacteroidota</taxon>
        <taxon>Flavobacteriia</taxon>
        <taxon>Flavobacteriales</taxon>
        <taxon>Flavobacteriaceae</taxon>
        <taxon>Cellulophaga</taxon>
    </lineage>
</organism>
<dbReference type="Pfam" id="PF01381">
    <property type="entry name" value="HTH_3"/>
    <property type="match status" value="1"/>
</dbReference>
<dbReference type="Proteomes" id="UP000182114">
    <property type="component" value="Unassembled WGS sequence"/>
</dbReference>
<dbReference type="InterPro" id="IPR001387">
    <property type="entry name" value="Cro/C1-type_HTH"/>
</dbReference>
<feature type="domain" description="HTH cro/C1-type" evidence="1">
    <location>
        <begin position="14"/>
        <end position="67"/>
    </location>
</feature>
<dbReference type="Gene3D" id="1.10.260.40">
    <property type="entry name" value="lambda repressor-like DNA-binding domains"/>
    <property type="match status" value="1"/>
</dbReference>
<evidence type="ECO:0000313" key="3">
    <source>
        <dbReference type="Proteomes" id="UP000182114"/>
    </source>
</evidence>
<reference evidence="3" key="1">
    <citation type="submission" date="2016-10" db="EMBL/GenBank/DDBJ databases">
        <authorList>
            <person name="Varghese N."/>
            <person name="Submissions S."/>
        </authorList>
    </citation>
    <scope>NUCLEOTIDE SEQUENCE [LARGE SCALE GENOMIC DNA]</scope>
    <source>
        <strain evidence="3">DSM 24729</strain>
    </source>
</reference>
<protein>
    <submittedName>
        <fullName evidence="2">DNA-binding transcriptional regulator, XRE-family HTH domain</fullName>
    </submittedName>
</protein>
<evidence type="ECO:0000313" key="2">
    <source>
        <dbReference type="EMBL" id="SDF59109.1"/>
    </source>
</evidence>
<gene>
    <name evidence="2" type="ORF">SAMN04487992_1412</name>
</gene>
<name>A0A1G7MDD1_9FLAO</name>
<dbReference type="SMART" id="SM00530">
    <property type="entry name" value="HTH_XRE"/>
    <property type="match status" value="1"/>
</dbReference>
<accession>A0A1G7MDD1</accession>
<dbReference type="CDD" id="cd00093">
    <property type="entry name" value="HTH_XRE"/>
    <property type="match status" value="1"/>
</dbReference>
<evidence type="ECO:0000259" key="1">
    <source>
        <dbReference type="PROSITE" id="PS50943"/>
    </source>
</evidence>
<dbReference type="InterPro" id="IPR010982">
    <property type="entry name" value="Lambda_DNA-bd_dom_sf"/>
</dbReference>
<dbReference type="PROSITE" id="PS50943">
    <property type="entry name" value="HTH_CROC1"/>
    <property type="match status" value="1"/>
</dbReference>
<dbReference type="GO" id="GO:0003677">
    <property type="term" value="F:DNA binding"/>
    <property type="evidence" value="ECO:0007669"/>
    <property type="project" value="UniProtKB-KW"/>
</dbReference>
<keyword evidence="2" id="KW-0238">DNA-binding</keyword>
<sequence length="132" mass="15205">METATKPNHIGRKISRIRELRGMKQETLAEELGISQQAVSKIEQSEKIEEEKLEQIANVLGVPPEAIKNYSDEAVFNIMGNTYHDNASSLNYACTFNPIDKLVEVYEENKKLYERLLKSEQEKIAYLEKLMK</sequence>
<dbReference type="RefSeq" id="WP_074539645.1">
    <property type="nucleotide sequence ID" value="NZ_FNBD01000041.1"/>
</dbReference>
<dbReference type="SUPFAM" id="SSF47413">
    <property type="entry name" value="lambda repressor-like DNA-binding domains"/>
    <property type="match status" value="1"/>
</dbReference>
<keyword evidence="3" id="KW-1185">Reference proteome</keyword>